<feature type="non-terminal residue" evidence="3">
    <location>
        <position position="304"/>
    </location>
</feature>
<organism evidence="3 4">
    <name type="scientific">Rhizobium paknamense</name>
    <dbReference type="NCBI Taxonomy" id="1206817"/>
    <lineage>
        <taxon>Bacteria</taxon>
        <taxon>Pseudomonadati</taxon>
        <taxon>Pseudomonadota</taxon>
        <taxon>Alphaproteobacteria</taxon>
        <taxon>Hyphomicrobiales</taxon>
        <taxon>Rhizobiaceae</taxon>
        <taxon>Rhizobium/Agrobacterium group</taxon>
        <taxon>Rhizobium</taxon>
    </lineage>
</organism>
<keyword evidence="1" id="KW-0732">Signal</keyword>
<dbReference type="InterPro" id="IPR013783">
    <property type="entry name" value="Ig-like_fold"/>
</dbReference>
<dbReference type="Pfam" id="PF01833">
    <property type="entry name" value="TIG"/>
    <property type="match status" value="1"/>
</dbReference>
<dbReference type="EMBL" id="JAUSWH010000027">
    <property type="protein sequence ID" value="MDQ0458264.1"/>
    <property type="molecule type" value="Genomic_DNA"/>
</dbReference>
<feature type="domain" description="IPT/TIG" evidence="2">
    <location>
        <begin position="179"/>
        <end position="261"/>
    </location>
</feature>
<name>A0ABU0IJ52_9HYPH</name>
<dbReference type="SMART" id="SM00429">
    <property type="entry name" value="IPT"/>
    <property type="match status" value="1"/>
</dbReference>
<dbReference type="CDD" id="cd00102">
    <property type="entry name" value="IPT"/>
    <property type="match status" value="1"/>
</dbReference>
<sequence>MQFSKTLCSKVFHTKTNKGVESSRLKSTDRLTRAGIGLFMTVMTALVAPEAAHALSATCALINSDFGSPHYLTNTTDETYDYQQLSPGEYVAWSYSTTGAASSGSSSAIVIYNDNYGNLLVDDSNLNGNISKSGNFTATGSIDNIQIILDVTQDSGSSPSAYNTLTFSASCAASAPVAAPTVTAVSPTSGSTAGGTTITITGTGFTGATAVTIGGQAATSFNVVSATQITAVTPAGTAGAKNVAVTTSSGSGTLTNSFTYVTPTITFSPTAGTLTAATVGTSYSQTVTASGGSTPYSYAVTSGA</sequence>
<dbReference type="PANTHER" id="PTHR46769">
    <property type="entry name" value="POLYCYSTIC KIDNEY AND HEPATIC DISEASE 1 (AUTOSOMAL RECESSIVE)-LIKE 1"/>
    <property type="match status" value="1"/>
</dbReference>
<gene>
    <name evidence="3" type="ORF">QO005_004624</name>
</gene>
<evidence type="ECO:0000259" key="2">
    <source>
        <dbReference type="SMART" id="SM00429"/>
    </source>
</evidence>
<dbReference type="InterPro" id="IPR014756">
    <property type="entry name" value="Ig_E-set"/>
</dbReference>
<protein>
    <recommendedName>
        <fullName evidence="2">IPT/TIG domain-containing protein</fullName>
    </recommendedName>
</protein>
<dbReference type="InterPro" id="IPR002909">
    <property type="entry name" value="IPT_dom"/>
</dbReference>
<evidence type="ECO:0000313" key="3">
    <source>
        <dbReference type="EMBL" id="MDQ0458264.1"/>
    </source>
</evidence>
<dbReference type="RefSeq" id="WP_307160359.1">
    <property type="nucleotide sequence ID" value="NZ_JAUSWH010000027.1"/>
</dbReference>
<dbReference type="InterPro" id="IPR052387">
    <property type="entry name" value="Fibrocystin"/>
</dbReference>
<dbReference type="Gene3D" id="2.60.40.10">
    <property type="entry name" value="Immunoglobulins"/>
    <property type="match status" value="1"/>
</dbReference>
<accession>A0ABU0IJ52</accession>
<evidence type="ECO:0000313" key="4">
    <source>
        <dbReference type="Proteomes" id="UP001235269"/>
    </source>
</evidence>
<proteinExistence type="predicted"/>
<evidence type="ECO:0000256" key="1">
    <source>
        <dbReference type="ARBA" id="ARBA00022729"/>
    </source>
</evidence>
<dbReference type="SUPFAM" id="SSF81296">
    <property type="entry name" value="E set domains"/>
    <property type="match status" value="1"/>
</dbReference>
<reference evidence="3 4" key="1">
    <citation type="submission" date="2023-07" db="EMBL/GenBank/DDBJ databases">
        <title>Genomic Encyclopedia of Type Strains, Phase IV (KMG-IV): sequencing the most valuable type-strain genomes for metagenomic binning, comparative biology and taxonomic classification.</title>
        <authorList>
            <person name="Goeker M."/>
        </authorList>
    </citation>
    <scope>NUCLEOTIDE SEQUENCE [LARGE SCALE GENOMIC DNA]</scope>
    <source>
        <strain evidence="3 4">DSM 100301</strain>
    </source>
</reference>
<comment type="caution">
    <text evidence="3">The sequence shown here is derived from an EMBL/GenBank/DDBJ whole genome shotgun (WGS) entry which is preliminary data.</text>
</comment>
<keyword evidence="4" id="KW-1185">Reference proteome</keyword>
<dbReference type="Proteomes" id="UP001235269">
    <property type="component" value="Unassembled WGS sequence"/>
</dbReference>
<dbReference type="PANTHER" id="PTHR46769:SF2">
    <property type="entry name" value="FIBROCYSTIN-L ISOFORM 2 PRECURSOR-RELATED"/>
    <property type="match status" value="1"/>
</dbReference>